<accession>A0ABD5YP62</accession>
<dbReference type="Gene3D" id="3.40.50.720">
    <property type="entry name" value="NAD(P)-binding Rossmann-like Domain"/>
    <property type="match status" value="1"/>
</dbReference>
<dbReference type="AlphaFoldDB" id="A0ABD5YP62"/>
<feature type="domain" description="GFO/IDH/MocA-like oxidoreductase" evidence="2">
    <location>
        <begin position="132"/>
        <end position="249"/>
    </location>
</feature>
<dbReference type="PANTHER" id="PTHR43818">
    <property type="entry name" value="BCDNA.GH03377"/>
    <property type="match status" value="1"/>
</dbReference>
<evidence type="ECO:0000313" key="3">
    <source>
        <dbReference type="EMBL" id="MFC7189784.1"/>
    </source>
</evidence>
<sequence length="323" mass="35896">MTMNIGYVGLNHHHRDPYLDSIDRLPLTVTAVADREHTPSSLGIDRLAALPHYSDPIELFDDAEIDVVWLTLSNRSTPTIIEQALDRGIHVFTEKPAARTANDLQPVVEAARDTDSVVGVSYAWRTNPVSEQLQQLRREGFFGTVRGFDLRFVASQLAARDTDHYLFNRDASRGGILQWLDLLPWILDDPIARVCANAAGSDTPGVDIEDRATLQLETCSGAVGTLTCGYFLRAGRYDTNIGIYGDDGHSRWDPMGETFGFDGETTLELDSSGAEWQGAAHRRITHEYQPTPGYGGRWGLSFMEQFLDACRGTVLRPLISMMH</sequence>
<evidence type="ECO:0000259" key="2">
    <source>
        <dbReference type="Pfam" id="PF22725"/>
    </source>
</evidence>
<dbReference type="EMBL" id="JBHTAX010000001">
    <property type="protein sequence ID" value="MFC7189784.1"/>
    <property type="molecule type" value="Genomic_DNA"/>
</dbReference>
<dbReference type="InterPro" id="IPR036291">
    <property type="entry name" value="NAD(P)-bd_dom_sf"/>
</dbReference>
<dbReference type="SUPFAM" id="SSF51735">
    <property type="entry name" value="NAD(P)-binding Rossmann-fold domains"/>
    <property type="match status" value="1"/>
</dbReference>
<dbReference type="Proteomes" id="UP001596417">
    <property type="component" value="Unassembled WGS sequence"/>
</dbReference>
<dbReference type="Pfam" id="PF22725">
    <property type="entry name" value="GFO_IDH_MocA_C3"/>
    <property type="match status" value="1"/>
</dbReference>
<dbReference type="InterPro" id="IPR055170">
    <property type="entry name" value="GFO_IDH_MocA-like_dom"/>
</dbReference>
<dbReference type="InterPro" id="IPR050463">
    <property type="entry name" value="Gfo/Idh/MocA_oxidrdct_glycsds"/>
</dbReference>
<dbReference type="SUPFAM" id="SSF55347">
    <property type="entry name" value="Glyceraldehyde-3-phosphate dehydrogenase-like, C-terminal domain"/>
    <property type="match status" value="1"/>
</dbReference>
<proteinExistence type="predicted"/>
<dbReference type="InterPro" id="IPR000683">
    <property type="entry name" value="Gfo/Idh/MocA-like_OxRdtase_N"/>
</dbReference>
<evidence type="ECO:0000313" key="4">
    <source>
        <dbReference type="Proteomes" id="UP001596417"/>
    </source>
</evidence>
<name>A0ABD5YP62_9EURY</name>
<organism evidence="3 4">
    <name type="scientific">Halocatena marina</name>
    <dbReference type="NCBI Taxonomy" id="2934937"/>
    <lineage>
        <taxon>Archaea</taxon>
        <taxon>Methanobacteriati</taxon>
        <taxon>Methanobacteriota</taxon>
        <taxon>Stenosarchaea group</taxon>
        <taxon>Halobacteria</taxon>
        <taxon>Halobacteriales</taxon>
        <taxon>Natronomonadaceae</taxon>
        <taxon>Halocatena</taxon>
    </lineage>
</organism>
<protein>
    <submittedName>
        <fullName evidence="3">Gfo/Idh/MocA family protein</fullName>
    </submittedName>
</protein>
<dbReference type="Gene3D" id="3.30.360.10">
    <property type="entry name" value="Dihydrodipicolinate Reductase, domain 2"/>
    <property type="match status" value="1"/>
</dbReference>
<dbReference type="RefSeq" id="WP_390205213.1">
    <property type="nucleotide sequence ID" value="NZ_JBHSZC010000001.1"/>
</dbReference>
<dbReference type="Pfam" id="PF01408">
    <property type="entry name" value="GFO_IDH_MocA"/>
    <property type="match status" value="1"/>
</dbReference>
<evidence type="ECO:0000259" key="1">
    <source>
        <dbReference type="Pfam" id="PF01408"/>
    </source>
</evidence>
<gene>
    <name evidence="3" type="ORF">ACFQL7_07895</name>
</gene>
<feature type="domain" description="Gfo/Idh/MocA-like oxidoreductase N-terminal" evidence="1">
    <location>
        <begin position="6"/>
        <end position="121"/>
    </location>
</feature>
<keyword evidence="4" id="KW-1185">Reference proteome</keyword>
<comment type="caution">
    <text evidence="3">The sequence shown here is derived from an EMBL/GenBank/DDBJ whole genome shotgun (WGS) entry which is preliminary data.</text>
</comment>
<reference evidence="3 4" key="1">
    <citation type="journal article" date="2019" name="Int. J. Syst. Evol. Microbiol.">
        <title>The Global Catalogue of Microorganisms (GCM) 10K type strain sequencing project: providing services to taxonomists for standard genome sequencing and annotation.</title>
        <authorList>
            <consortium name="The Broad Institute Genomics Platform"/>
            <consortium name="The Broad Institute Genome Sequencing Center for Infectious Disease"/>
            <person name="Wu L."/>
            <person name="Ma J."/>
        </authorList>
    </citation>
    <scope>NUCLEOTIDE SEQUENCE [LARGE SCALE GENOMIC DNA]</scope>
    <source>
        <strain evidence="3 4">RDMS1</strain>
    </source>
</reference>
<dbReference type="PANTHER" id="PTHR43818:SF7">
    <property type="entry name" value="DEHYDROGENASE"/>
    <property type="match status" value="1"/>
</dbReference>